<sequence>MGGETDDLWRTIDRVGEMPYGSGQIAAAEQLLRQVDATGDEQLAFAARMLGTAAYYYGGEPARSFVTFSWCLAEFDRDPKPYHQRHLHTLLWYFKHMVSGLLEFPEVPLDRTMAVLDDMERRYRDSGHSLQMVYKYRHQVAVHVGAAEEAAEWYRRWTTAPRDELSDCAGCDPTDRIEYLGSLGRYEEAVALAEPVLAGRLGCVEQPQCVLSALLLPYLHTGRREQARDAHLRAYRRHRTNIADMSLVGDHLAFCASTGNEARGLELLERHLGWLDEAPSPGDAMAFAASGALLLHRLAADGHGELPVRRPAHLDRPAAEVPVTVLADELAGTARELAARFDARNGTGAQSAIVAEVLARQPVGDYLPLSPTARRRPAPAASAGTSTSVARPGGDGTDESAPAGSGPDTGAGGASEGSGGASSGSASVHRPAPLDVPADAGPERLLDLAEAAWRTERDDDLFGILAVFDERFGGQPQQQSVVARRAEFRAVERQVAGDVAGAVAANREALALHRQVPDPLRAQVVAGRLGVLLVMSGEPDEGVPLVEESADHLMAHGDVWHRAAAQDRLAITFAEQGRGAEALAAVDRASTEAAGSDDRYLVARVALTRVRVLELLDRGAEVGEAALRARDLYEELGLPEHRAVATLGYANSLDDPEQAVSAYDEAVRLATDKLALPARTGRARALVAAGRPDEAVDDLVEAVALCVERGIVDGAAYLRWELADAYRRADRAVEAAEAAEEAVGELDRLGRQADADQCRHLLATVYRSLGEDGPALTLLDELADNLDGPDNLPARAGVLEEAGELLYAQDRDNLAAQRFGAAATAFRLAGLPLDELRVRRREVAAQHWAGDPAAALAALEVADRVAAALPNGSGTPDSDDADDEAAAAHWERAMLADVAARAFLGAERPDEALARLDGAADTLRSIQAFGEALLVDLLTGEILLRLDRPAEAEPLLRATLNSLPAHSEPVRRAAWLLTVALAALGRTAEADALRASYDLDSDDD</sequence>
<evidence type="ECO:0000313" key="3">
    <source>
        <dbReference type="Proteomes" id="UP000621500"/>
    </source>
</evidence>
<gene>
    <name evidence="2" type="ORF">Pma05_46740</name>
</gene>
<reference evidence="2 3" key="1">
    <citation type="submission" date="2021-01" db="EMBL/GenBank/DDBJ databases">
        <title>Whole genome shotgun sequence of Plantactinospora mayteni NBRC 109088.</title>
        <authorList>
            <person name="Komaki H."/>
            <person name="Tamura T."/>
        </authorList>
    </citation>
    <scope>NUCLEOTIDE SEQUENCE [LARGE SCALE GENOMIC DNA]</scope>
    <source>
        <strain evidence="2 3">NBRC 109088</strain>
    </source>
</reference>
<evidence type="ECO:0000256" key="1">
    <source>
        <dbReference type="SAM" id="MobiDB-lite"/>
    </source>
</evidence>
<feature type="compositionally biased region" description="Low complexity" evidence="1">
    <location>
        <begin position="368"/>
        <end position="391"/>
    </location>
</feature>
<evidence type="ECO:0000313" key="2">
    <source>
        <dbReference type="EMBL" id="GIG98101.1"/>
    </source>
</evidence>
<dbReference type="EMBL" id="BONX01000032">
    <property type="protein sequence ID" value="GIG98101.1"/>
    <property type="molecule type" value="Genomic_DNA"/>
</dbReference>
<comment type="caution">
    <text evidence="2">The sequence shown here is derived from an EMBL/GenBank/DDBJ whole genome shotgun (WGS) entry which is preliminary data.</text>
</comment>
<protein>
    <recommendedName>
        <fullName evidence="4">Tetratricopeptide repeat protein</fullName>
    </recommendedName>
</protein>
<dbReference type="Gene3D" id="1.25.40.10">
    <property type="entry name" value="Tetratricopeptide repeat domain"/>
    <property type="match status" value="2"/>
</dbReference>
<feature type="compositionally biased region" description="Gly residues" evidence="1">
    <location>
        <begin position="407"/>
        <end position="422"/>
    </location>
</feature>
<dbReference type="RefSeq" id="WP_203859572.1">
    <property type="nucleotide sequence ID" value="NZ_BAAAZQ010000010.1"/>
</dbReference>
<proteinExistence type="predicted"/>
<organism evidence="2 3">
    <name type="scientific">Plantactinospora mayteni</name>
    <dbReference type="NCBI Taxonomy" id="566021"/>
    <lineage>
        <taxon>Bacteria</taxon>
        <taxon>Bacillati</taxon>
        <taxon>Actinomycetota</taxon>
        <taxon>Actinomycetes</taxon>
        <taxon>Micromonosporales</taxon>
        <taxon>Micromonosporaceae</taxon>
        <taxon>Plantactinospora</taxon>
    </lineage>
</organism>
<dbReference type="InterPro" id="IPR011990">
    <property type="entry name" value="TPR-like_helical_dom_sf"/>
</dbReference>
<evidence type="ECO:0008006" key="4">
    <source>
        <dbReference type="Google" id="ProtNLM"/>
    </source>
</evidence>
<accession>A0ABQ4ETW8</accession>
<dbReference type="SUPFAM" id="SSF48452">
    <property type="entry name" value="TPR-like"/>
    <property type="match status" value="2"/>
</dbReference>
<keyword evidence="3" id="KW-1185">Reference proteome</keyword>
<dbReference type="Proteomes" id="UP000621500">
    <property type="component" value="Unassembled WGS sequence"/>
</dbReference>
<feature type="region of interest" description="Disordered" evidence="1">
    <location>
        <begin position="368"/>
        <end position="441"/>
    </location>
</feature>
<name>A0ABQ4ETW8_9ACTN</name>